<reference evidence="11" key="1">
    <citation type="journal article" date="2023" name="DNA Res.">
        <title>Chromosome-level genome assembly of Phrynocephalus forsythii using third-generation DNA sequencing and Hi-C analysis.</title>
        <authorList>
            <person name="Qi Y."/>
            <person name="Zhao W."/>
            <person name="Zhao Y."/>
            <person name="Niu C."/>
            <person name="Cao S."/>
            <person name="Zhang Y."/>
        </authorList>
    </citation>
    <scope>NUCLEOTIDE SEQUENCE</scope>
    <source>
        <tissue evidence="11">Muscle</tissue>
    </source>
</reference>
<dbReference type="OrthoDB" id="9990906at2759"/>
<dbReference type="Gene3D" id="1.20.1070.10">
    <property type="entry name" value="Rhodopsin 7-helix transmembrane proteins"/>
    <property type="match status" value="1"/>
</dbReference>
<evidence type="ECO:0000256" key="3">
    <source>
        <dbReference type="ARBA" id="ARBA00022692"/>
    </source>
</evidence>
<comment type="caution">
    <text evidence="11">The sequence shown here is derived from an EMBL/GenBank/DDBJ whole genome shotgun (WGS) entry which is preliminary data.</text>
</comment>
<sequence>MHYIALSVGFIFPFATILVCYTMIIRTLLRNALRKKEAGQRKAIWMMVIVTIIFLISFTPYHVQRTVYIHFLRRKDKTCEEKLYMQKSVVITLSLAAFNCCLDPLLYFFPGGNFRKRLSTFRKASTSSGTQLPKTGVSFHPVKEGTIHKEKPKDTEA</sequence>
<feature type="domain" description="G-protein coupled receptors family 1 profile" evidence="10">
    <location>
        <begin position="1"/>
        <end position="107"/>
    </location>
</feature>
<dbReference type="EMBL" id="JAPFRF010000015">
    <property type="protein sequence ID" value="KAJ7310238.1"/>
    <property type="molecule type" value="Genomic_DNA"/>
</dbReference>
<evidence type="ECO:0000313" key="11">
    <source>
        <dbReference type="EMBL" id="KAJ7310238.1"/>
    </source>
</evidence>
<keyword evidence="5" id="KW-0297">G-protein coupled receptor</keyword>
<evidence type="ECO:0000313" key="12">
    <source>
        <dbReference type="Proteomes" id="UP001142489"/>
    </source>
</evidence>
<protein>
    <recommendedName>
        <fullName evidence="10">G-protein coupled receptors family 1 profile domain-containing protein</fullName>
    </recommendedName>
</protein>
<gene>
    <name evidence="11" type="ORF">JRQ81_007135</name>
</gene>
<dbReference type="PRINTS" id="PR01902">
    <property type="entry name" value="CYSLT1RECPTR"/>
</dbReference>
<dbReference type="Proteomes" id="UP001142489">
    <property type="component" value="Unassembled WGS sequence"/>
</dbReference>
<feature type="transmembrane region" description="Helical" evidence="9">
    <location>
        <begin position="44"/>
        <end position="63"/>
    </location>
</feature>
<evidence type="ECO:0000256" key="4">
    <source>
        <dbReference type="ARBA" id="ARBA00022989"/>
    </source>
</evidence>
<dbReference type="AlphaFoldDB" id="A0A9Q1ATJ3"/>
<dbReference type="InterPro" id="IPR013310">
    <property type="entry name" value="CLT1_recept"/>
</dbReference>
<evidence type="ECO:0000256" key="7">
    <source>
        <dbReference type="ARBA" id="ARBA00023170"/>
    </source>
</evidence>
<name>A0A9Q1ATJ3_9SAUR</name>
<keyword evidence="7" id="KW-0675">Receptor</keyword>
<dbReference type="GO" id="GO:0004930">
    <property type="term" value="F:G protein-coupled receptor activity"/>
    <property type="evidence" value="ECO:0007669"/>
    <property type="project" value="UniProtKB-KW"/>
</dbReference>
<dbReference type="PANTHER" id="PTHR24231">
    <property type="entry name" value="PURINOCEPTOR-RELATED G-PROTEIN COUPLED RECEPTOR"/>
    <property type="match status" value="1"/>
</dbReference>
<evidence type="ECO:0000256" key="9">
    <source>
        <dbReference type="SAM" id="Phobius"/>
    </source>
</evidence>
<accession>A0A9Q1ATJ3</accession>
<organism evidence="11 12">
    <name type="scientific">Phrynocephalus forsythii</name>
    <dbReference type="NCBI Taxonomy" id="171643"/>
    <lineage>
        <taxon>Eukaryota</taxon>
        <taxon>Metazoa</taxon>
        <taxon>Chordata</taxon>
        <taxon>Craniata</taxon>
        <taxon>Vertebrata</taxon>
        <taxon>Euteleostomi</taxon>
        <taxon>Lepidosauria</taxon>
        <taxon>Squamata</taxon>
        <taxon>Bifurcata</taxon>
        <taxon>Unidentata</taxon>
        <taxon>Episquamata</taxon>
        <taxon>Toxicofera</taxon>
        <taxon>Iguania</taxon>
        <taxon>Acrodonta</taxon>
        <taxon>Agamidae</taxon>
        <taxon>Agaminae</taxon>
        <taxon>Phrynocephalus</taxon>
    </lineage>
</organism>
<dbReference type="Pfam" id="PF00001">
    <property type="entry name" value="7tm_1"/>
    <property type="match status" value="1"/>
</dbReference>
<dbReference type="InterPro" id="IPR017452">
    <property type="entry name" value="GPCR_Rhodpsn_7TM"/>
</dbReference>
<evidence type="ECO:0000259" key="10">
    <source>
        <dbReference type="PROSITE" id="PS50262"/>
    </source>
</evidence>
<dbReference type="InterPro" id="IPR000276">
    <property type="entry name" value="GPCR_Rhodpsn"/>
</dbReference>
<dbReference type="PANTHER" id="PTHR24231:SF45">
    <property type="entry name" value="CYSTEINYL LEUKOTRIENE RECEPTOR 1"/>
    <property type="match status" value="1"/>
</dbReference>
<keyword evidence="3 9" id="KW-0812">Transmembrane</keyword>
<comment type="subcellular location">
    <subcellularLocation>
        <location evidence="1">Cell membrane</location>
        <topology evidence="1">Multi-pass membrane protein</topology>
    </subcellularLocation>
</comment>
<dbReference type="SUPFAM" id="SSF81321">
    <property type="entry name" value="Family A G protein-coupled receptor-like"/>
    <property type="match status" value="1"/>
</dbReference>
<keyword evidence="2" id="KW-1003">Cell membrane</keyword>
<keyword evidence="6 9" id="KW-0472">Membrane</keyword>
<keyword evidence="8" id="KW-0807">Transducer</keyword>
<dbReference type="PRINTS" id="PR00237">
    <property type="entry name" value="GPCRRHODOPSN"/>
</dbReference>
<dbReference type="PROSITE" id="PS50262">
    <property type="entry name" value="G_PROTEIN_RECEP_F1_2"/>
    <property type="match status" value="1"/>
</dbReference>
<evidence type="ECO:0000256" key="2">
    <source>
        <dbReference type="ARBA" id="ARBA00022475"/>
    </source>
</evidence>
<evidence type="ECO:0000256" key="6">
    <source>
        <dbReference type="ARBA" id="ARBA00023136"/>
    </source>
</evidence>
<evidence type="ECO:0000256" key="5">
    <source>
        <dbReference type="ARBA" id="ARBA00023040"/>
    </source>
</evidence>
<feature type="transmembrane region" description="Helical" evidence="9">
    <location>
        <begin position="83"/>
        <end position="109"/>
    </location>
</feature>
<proteinExistence type="predicted"/>
<keyword evidence="12" id="KW-1185">Reference proteome</keyword>
<feature type="transmembrane region" description="Helical" evidence="9">
    <location>
        <begin position="6"/>
        <end position="24"/>
    </location>
</feature>
<evidence type="ECO:0000256" key="1">
    <source>
        <dbReference type="ARBA" id="ARBA00004651"/>
    </source>
</evidence>
<keyword evidence="4 9" id="KW-1133">Transmembrane helix</keyword>
<dbReference type="GO" id="GO:0005886">
    <property type="term" value="C:plasma membrane"/>
    <property type="evidence" value="ECO:0007669"/>
    <property type="project" value="UniProtKB-SubCell"/>
</dbReference>
<evidence type="ECO:0000256" key="8">
    <source>
        <dbReference type="ARBA" id="ARBA00023224"/>
    </source>
</evidence>